<feature type="compositionally biased region" description="Gly residues" evidence="1">
    <location>
        <begin position="40"/>
        <end position="53"/>
    </location>
</feature>
<feature type="non-terminal residue" evidence="2">
    <location>
        <position position="85"/>
    </location>
</feature>
<sequence>MLDNTLLLLVFDKNSTDASGLVLGGGQAWPVRTRPKKGGHFGGQTGGQTGGQKFGPPSWPAKCTAKLKTGGHFGGQTGGQNFGPP</sequence>
<name>A0A3M7PH78_BRAPC</name>
<feature type="compositionally biased region" description="Gly residues" evidence="1">
    <location>
        <begin position="71"/>
        <end position="85"/>
    </location>
</feature>
<keyword evidence="3" id="KW-1185">Reference proteome</keyword>
<evidence type="ECO:0000313" key="3">
    <source>
        <dbReference type="Proteomes" id="UP000276133"/>
    </source>
</evidence>
<gene>
    <name evidence="2" type="ORF">BpHYR1_044254</name>
</gene>
<protein>
    <submittedName>
        <fullName evidence="2">Uncharacterized protein</fullName>
    </submittedName>
</protein>
<evidence type="ECO:0000256" key="1">
    <source>
        <dbReference type="SAM" id="MobiDB-lite"/>
    </source>
</evidence>
<reference evidence="2 3" key="1">
    <citation type="journal article" date="2018" name="Sci. Rep.">
        <title>Genomic signatures of local adaptation to the degree of environmental predictability in rotifers.</title>
        <authorList>
            <person name="Franch-Gras L."/>
            <person name="Hahn C."/>
            <person name="Garcia-Roger E.M."/>
            <person name="Carmona M.J."/>
            <person name="Serra M."/>
            <person name="Gomez A."/>
        </authorList>
    </citation>
    <scope>NUCLEOTIDE SEQUENCE [LARGE SCALE GENOMIC DNA]</scope>
    <source>
        <strain evidence="2">HYR1</strain>
    </source>
</reference>
<evidence type="ECO:0000313" key="2">
    <source>
        <dbReference type="EMBL" id="RMZ98476.1"/>
    </source>
</evidence>
<feature type="region of interest" description="Disordered" evidence="1">
    <location>
        <begin position="21"/>
        <end position="85"/>
    </location>
</feature>
<accession>A0A3M7PH78</accession>
<dbReference type="EMBL" id="REGN01010754">
    <property type="protein sequence ID" value="RMZ98476.1"/>
    <property type="molecule type" value="Genomic_DNA"/>
</dbReference>
<dbReference type="AlphaFoldDB" id="A0A3M7PH78"/>
<proteinExistence type="predicted"/>
<comment type="caution">
    <text evidence="2">The sequence shown here is derived from an EMBL/GenBank/DDBJ whole genome shotgun (WGS) entry which is preliminary data.</text>
</comment>
<dbReference type="Proteomes" id="UP000276133">
    <property type="component" value="Unassembled WGS sequence"/>
</dbReference>
<organism evidence="2 3">
    <name type="scientific">Brachionus plicatilis</name>
    <name type="common">Marine rotifer</name>
    <name type="synonym">Brachionus muelleri</name>
    <dbReference type="NCBI Taxonomy" id="10195"/>
    <lineage>
        <taxon>Eukaryota</taxon>
        <taxon>Metazoa</taxon>
        <taxon>Spiralia</taxon>
        <taxon>Gnathifera</taxon>
        <taxon>Rotifera</taxon>
        <taxon>Eurotatoria</taxon>
        <taxon>Monogononta</taxon>
        <taxon>Pseudotrocha</taxon>
        <taxon>Ploima</taxon>
        <taxon>Brachionidae</taxon>
        <taxon>Brachionus</taxon>
    </lineage>
</organism>